<proteinExistence type="predicted"/>
<gene>
    <name evidence="1" type="ORF">JOF42_003215</name>
</gene>
<dbReference type="EMBL" id="JAGIOA010000001">
    <property type="protein sequence ID" value="MBP2379720.1"/>
    <property type="molecule type" value="Genomic_DNA"/>
</dbReference>
<evidence type="ECO:0000313" key="1">
    <source>
        <dbReference type="EMBL" id="MBP2379720.1"/>
    </source>
</evidence>
<protein>
    <submittedName>
        <fullName evidence="1">Uncharacterized protein</fullName>
    </submittedName>
</protein>
<dbReference type="RefSeq" id="WP_343848722.1">
    <property type="nucleotide sequence ID" value="NZ_BAAAIO010000002.1"/>
</dbReference>
<evidence type="ECO:0000313" key="2">
    <source>
        <dbReference type="Proteomes" id="UP000703720"/>
    </source>
</evidence>
<dbReference type="Proteomes" id="UP000703720">
    <property type="component" value="Unassembled WGS sequence"/>
</dbReference>
<organism evidence="1 2">
    <name type="scientific">Microbacterium phyllosphaerae</name>
    <dbReference type="NCBI Taxonomy" id="124798"/>
    <lineage>
        <taxon>Bacteria</taxon>
        <taxon>Bacillati</taxon>
        <taxon>Actinomycetota</taxon>
        <taxon>Actinomycetes</taxon>
        <taxon>Micrococcales</taxon>
        <taxon>Microbacteriaceae</taxon>
        <taxon>Microbacterium</taxon>
    </lineage>
</organism>
<sequence length="40" mass="4422">MTAAFRAARMLVPEVKVGHTPLTLGEPRSFPELLQRRACA</sequence>
<reference evidence="1 2" key="1">
    <citation type="submission" date="2021-03" db="EMBL/GenBank/DDBJ databases">
        <title>Sequencing the genomes of 1000 actinobacteria strains.</title>
        <authorList>
            <person name="Klenk H.-P."/>
        </authorList>
    </citation>
    <scope>NUCLEOTIDE SEQUENCE [LARGE SCALE GENOMIC DNA]</scope>
    <source>
        <strain evidence="1 2">DSM 13468</strain>
    </source>
</reference>
<comment type="caution">
    <text evidence="1">The sequence shown here is derived from an EMBL/GenBank/DDBJ whole genome shotgun (WGS) entry which is preliminary data.</text>
</comment>
<name>A0ABS4WU52_9MICO</name>
<accession>A0ABS4WU52</accession>
<keyword evidence="2" id="KW-1185">Reference proteome</keyword>